<proteinExistence type="predicted"/>
<keyword evidence="2" id="KW-1185">Reference proteome</keyword>
<name>A0A6V8NDH0_9BACT</name>
<evidence type="ECO:0000313" key="1">
    <source>
        <dbReference type="EMBL" id="GFO69864.1"/>
    </source>
</evidence>
<dbReference type="Proteomes" id="UP000587586">
    <property type="component" value="Unassembled WGS sequence"/>
</dbReference>
<sequence>MVCIILAALAIMIFPAYAQIKIKVQNVRAMEEIRSIEKSISAYTLDHAGTYPTDLQALNLGTMKDPWGTLYVYHPPLAPYPDPNDAEVTGPFNIAGKSLSDDFDLYSKGPDGHTSPDATDLVSLDNIVRVSEGGWVGVASDFVP</sequence>
<dbReference type="Gene3D" id="3.30.700.10">
    <property type="entry name" value="Glycoprotein, Type 4 Pilin"/>
    <property type="match status" value="1"/>
</dbReference>
<dbReference type="InterPro" id="IPR045584">
    <property type="entry name" value="Pilin-like"/>
</dbReference>
<dbReference type="SUPFAM" id="SSF54523">
    <property type="entry name" value="Pili subunits"/>
    <property type="match status" value="1"/>
</dbReference>
<protein>
    <submittedName>
        <fullName evidence="1">Uncharacterized protein</fullName>
    </submittedName>
</protein>
<dbReference type="EMBL" id="BLXZ01000007">
    <property type="protein sequence ID" value="GFO69864.1"/>
    <property type="molecule type" value="Genomic_DNA"/>
</dbReference>
<gene>
    <name evidence="1" type="ORF">GMLC_34430</name>
</gene>
<evidence type="ECO:0000313" key="2">
    <source>
        <dbReference type="Proteomes" id="UP000587586"/>
    </source>
</evidence>
<dbReference type="AlphaFoldDB" id="A0A6V8NDH0"/>
<reference evidence="2" key="1">
    <citation type="submission" date="2020-06" db="EMBL/GenBank/DDBJ databases">
        <title>Draft genomic sequecing of Geomonas sp. Red745.</title>
        <authorList>
            <person name="Itoh H."/>
            <person name="Xu Z.X."/>
            <person name="Ushijima N."/>
            <person name="Masuda Y."/>
            <person name="Shiratori Y."/>
            <person name="Senoo K."/>
        </authorList>
    </citation>
    <scope>NUCLEOTIDE SEQUENCE [LARGE SCALE GENOMIC DNA]</scope>
    <source>
        <strain evidence="2">Red745</strain>
    </source>
</reference>
<organism evidence="1 2">
    <name type="scientific">Geomonas limicola</name>
    <dbReference type="NCBI Taxonomy" id="2740186"/>
    <lineage>
        <taxon>Bacteria</taxon>
        <taxon>Pseudomonadati</taxon>
        <taxon>Thermodesulfobacteriota</taxon>
        <taxon>Desulfuromonadia</taxon>
        <taxon>Geobacterales</taxon>
        <taxon>Geobacteraceae</taxon>
        <taxon>Geomonas</taxon>
    </lineage>
</organism>
<accession>A0A6V8NDH0</accession>
<comment type="caution">
    <text evidence="1">The sequence shown here is derived from an EMBL/GenBank/DDBJ whole genome shotgun (WGS) entry which is preliminary data.</text>
</comment>